<evidence type="ECO:0000256" key="3">
    <source>
        <dbReference type="ARBA" id="ARBA00070878"/>
    </source>
</evidence>
<dbReference type="OrthoDB" id="294251at2759"/>
<proteinExistence type="predicted"/>
<dbReference type="Proteomes" id="UP000887116">
    <property type="component" value="Unassembled WGS sequence"/>
</dbReference>
<name>A0A8X6JC31_TRICU</name>
<dbReference type="FunFam" id="1.10.8.270:FF:000016">
    <property type="entry name" value="TBC1 domain family member 2A"/>
    <property type="match status" value="1"/>
</dbReference>
<reference evidence="6" key="1">
    <citation type="submission" date="2020-07" db="EMBL/GenBank/DDBJ databases">
        <title>Multicomponent nature underlies the extraordinary mechanical properties of spider dragline silk.</title>
        <authorList>
            <person name="Kono N."/>
            <person name="Nakamura H."/>
            <person name="Mori M."/>
            <person name="Yoshida Y."/>
            <person name="Ohtoshi R."/>
            <person name="Malay A.D."/>
            <person name="Moran D.A.P."/>
            <person name="Tomita M."/>
            <person name="Numata K."/>
            <person name="Arakawa K."/>
        </authorList>
    </citation>
    <scope>NUCLEOTIDE SEQUENCE</scope>
</reference>
<evidence type="ECO:0000256" key="1">
    <source>
        <dbReference type="ARBA" id="ARBA00022468"/>
    </source>
</evidence>
<dbReference type="PANTHER" id="PTHR47219">
    <property type="entry name" value="RAB GTPASE-ACTIVATING PROTEIN 1-LIKE"/>
    <property type="match status" value="1"/>
</dbReference>
<dbReference type="Gene3D" id="1.10.10.750">
    <property type="entry name" value="Ypt/Rab-GAP domain of gyp1p, domain 1"/>
    <property type="match status" value="1"/>
</dbReference>
<accession>A0A8X6JC31</accession>
<dbReference type="SUPFAM" id="SSF47923">
    <property type="entry name" value="Ypt/Rab-GAP domain of gyp1p"/>
    <property type="match status" value="2"/>
</dbReference>
<dbReference type="InterPro" id="IPR035969">
    <property type="entry name" value="Rab-GAP_TBC_sf"/>
</dbReference>
<gene>
    <name evidence="6" type="primary">grtp1a</name>
    <name evidence="6" type="ORF">TNCT_203521</name>
</gene>
<evidence type="ECO:0000313" key="6">
    <source>
        <dbReference type="EMBL" id="GFR19598.1"/>
    </source>
</evidence>
<organism evidence="6 7">
    <name type="scientific">Trichonephila clavata</name>
    <name type="common">Joro spider</name>
    <name type="synonym">Nephila clavata</name>
    <dbReference type="NCBI Taxonomy" id="2740835"/>
    <lineage>
        <taxon>Eukaryota</taxon>
        <taxon>Metazoa</taxon>
        <taxon>Ecdysozoa</taxon>
        <taxon>Arthropoda</taxon>
        <taxon>Chelicerata</taxon>
        <taxon>Arachnida</taxon>
        <taxon>Araneae</taxon>
        <taxon>Araneomorphae</taxon>
        <taxon>Entelegynae</taxon>
        <taxon>Araneoidea</taxon>
        <taxon>Nephilidae</taxon>
        <taxon>Trichonephila</taxon>
    </lineage>
</organism>
<dbReference type="Gene3D" id="1.10.472.80">
    <property type="entry name" value="Ypt/Rab-GAP domain of gyp1p, domain 3"/>
    <property type="match status" value="1"/>
</dbReference>
<dbReference type="SMART" id="SM00164">
    <property type="entry name" value="TBC"/>
    <property type="match status" value="1"/>
</dbReference>
<dbReference type="Gene3D" id="1.10.8.270">
    <property type="entry name" value="putative rabgap domain of human tbc1 domain family member 14 like domains"/>
    <property type="match status" value="1"/>
</dbReference>
<dbReference type="EMBL" id="BMAO01027786">
    <property type="protein sequence ID" value="GFR19598.1"/>
    <property type="molecule type" value="Genomic_DNA"/>
</dbReference>
<dbReference type="InterPro" id="IPR050302">
    <property type="entry name" value="Rab_GAP_TBC_domain"/>
</dbReference>
<dbReference type="GO" id="GO:0031267">
    <property type="term" value="F:small GTPase binding"/>
    <property type="evidence" value="ECO:0007669"/>
    <property type="project" value="TreeGrafter"/>
</dbReference>
<dbReference type="FunFam" id="1.10.472.80:FF:000029">
    <property type="entry name" value="Growth hormone-regulated TBC protein 1"/>
    <property type="match status" value="1"/>
</dbReference>
<dbReference type="GO" id="GO:0005096">
    <property type="term" value="F:GTPase activator activity"/>
    <property type="evidence" value="ECO:0007669"/>
    <property type="project" value="UniProtKB-KW"/>
</dbReference>
<evidence type="ECO:0000259" key="5">
    <source>
        <dbReference type="PROSITE" id="PS50086"/>
    </source>
</evidence>
<evidence type="ECO:0000256" key="4">
    <source>
        <dbReference type="SAM" id="Coils"/>
    </source>
</evidence>
<evidence type="ECO:0000313" key="7">
    <source>
        <dbReference type="Proteomes" id="UP000887116"/>
    </source>
</evidence>
<keyword evidence="4" id="KW-0175">Coiled coil</keyword>
<dbReference type="AlphaFoldDB" id="A0A8X6JC31"/>
<protein>
    <recommendedName>
        <fullName evidence="3">Growth hormone-regulated TBC protein 1</fullName>
    </recommendedName>
</protein>
<sequence>MSQPPRANVDSYGFEWPKDFNHEQYDEFMSKYITVLSRRAKKWDKLLNSKEGFRKSNKVKRYVRKGIPTSQRGVVWSLISGAKELKDQQPDLYTTVLKGPLKQEIIETIDLDIPRTFPDNIYFKTESPDSKRESLKNVLLAFAHKNPLIGYCQGLNFIAGIMLLVTDSEDMTFWLLQSLVERILPDFYTKEMTGLLTDIGVLEELIKAKVPQVHERMVQTGVSWSMYVSKWFICLFAEVLPIETVLRIWDCLFYEGSKILLRVAVTLVIKNQDKILAAKNFVEITEVFKSLPLGATVTECHSFMQAIFRVPGSFPRAYITKLREYCREKVEKEKAHTKVLQEQQKQRQLEEKKAREAALELKRQEEEKEAALQAEKDKLALENKVEKLSPCDDENITTEESDIKVQTEVKAKEEAETSCGNNVSAEINQNPKAAVIASFSTESLKQVANGKQTSPLTHEESSKSATEMMVFPFCFEGAVCVWNVSFLTRIPQVRQLIRPQISCRTTIKDY</sequence>
<keyword evidence="7" id="KW-1185">Reference proteome</keyword>
<keyword evidence="1" id="KW-0343">GTPase activation</keyword>
<dbReference type="PROSITE" id="PS50086">
    <property type="entry name" value="TBC_RABGAP"/>
    <property type="match status" value="1"/>
</dbReference>
<dbReference type="InterPro" id="IPR000195">
    <property type="entry name" value="Rab-GAP-TBC_dom"/>
</dbReference>
<evidence type="ECO:0000256" key="2">
    <source>
        <dbReference type="ARBA" id="ARBA00043879"/>
    </source>
</evidence>
<feature type="coiled-coil region" evidence="4">
    <location>
        <begin position="332"/>
        <end position="384"/>
    </location>
</feature>
<dbReference type="Pfam" id="PF00566">
    <property type="entry name" value="RabGAP-TBC"/>
    <property type="match status" value="1"/>
</dbReference>
<comment type="function">
    <text evidence="2">May act as a GTPase-activating protein for Rab family protein(s).</text>
</comment>
<comment type="caution">
    <text evidence="6">The sequence shown here is derived from an EMBL/GenBank/DDBJ whole genome shotgun (WGS) entry which is preliminary data.</text>
</comment>
<feature type="domain" description="Rab-GAP TBC" evidence="5">
    <location>
        <begin position="66"/>
        <end position="256"/>
    </location>
</feature>
<dbReference type="PANTHER" id="PTHR47219:SF10">
    <property type="entry name" value="GROWTH HORMONE-REGULATED TBC PROTEIN 1"/>
    <property type="match status" value="1"/>
</dbReference>